<dbReference type="InterPro" id="IPR017439">
    <property type="entry name" value="Amidohydrolase"/>
</dbReference>
<organism evidence="3 4">
    <name type="scientific">Sphingobacterium kyonggiense</name>
    <dbReference type="NCBI Taxonomy" id="714075"/>
    <lineage>
        <taxon>Bacteria</taxon>
        <taxon>Pseudomonadati</taxon>
        <taxon>Bacteroidota</taxon>
        <taxon>Sphingobacteriia</taxon>
        <taxon>Sphingobacteriales</taxon>
        <taxon>Sphingobacteriaceae</taxon>
        <taxon>Sphingobacterium</taxon>
    </lineage>
</organism>
<dbReference type="NCBIfam" id="TIGR01891">
    <property type="entry name" value="amidohydrolases"/>
    <property type="match status" value="1"/>
</dbReference>
<proteinExistence type="predicted"/>
<evidence type="ECO:0000256" key="1">
    <source>
        <dbReference type="ARBA" id="ARBA00022801"/>
    </source>
</evidence>
<accession>A0ABP7Y7M6</accession>
<evidence type="ECO:0000259" key="2">
    <source>
        <dbReference type="Pfam" id="PF07687"/>
    </source>
</evidence>
<keyword evidence="4" id="KW-1185">Reference proteome</keyword>
<feature type="domain" description="Peptidase M20 dimerisation" evidence="2">
    <location>
        <begin position="196"/>
        <end position="287"/>
    </location>
</feature>
<name>A0ABP7Y7M6_9SPHI</name>
<dbReference type="Pfam" id="PF01546">
    <property type="entry name" value="Peptidase_M20"/>
    <property type="match status" value="1"/>
</dbReference>
<dbReference type="EMBL" id="BAAAZI010000003">
    <property type="protein sequence ID" value="GAA4131683.1"/>
    <property type="molecule type" value="Genomic_DNA"/>
</dbReference>
<dbReference type="Gene3D" id="3.30.70.360">
    <property type="match status" value="1"/>
</dbReference>
<dbReference type="InterPro" id="IPR002933">
    <property type="entry name" value="Peptidase_M20"/>
</dbReference>
<dbReference type="PANTHER" id="PTHR11014">
    <property type="entry name" value="PEPTIDASE M20 FAMILY MEMBER"/>
    <property type="match status" value="1"/>
</dbReference>
<dbReference type="Proteomes" id="UP001500101">
    <property type="component" value="Unassembled WGS sequence"/>
</dbReference>
<reference evidence="4" key="1">
    <citation type="journal article" date="2019" name="Int. J. Syst. Evol. Microbiol.">
        <title>The Global Catalogue of Microorganisms (GCM) 10K type strain sequencing project: providing services to taxonomists for standard genome sequencing and annotation.</title>
        <authorList>
            <consortium name="The Broad Institute Genomics Platform"/>
            <consortium name="The Broad Institute Genome Sequencing Center for Infectious Disease"/>
            <person name="Wu L."/>
            <person name="Ma J."/>
        </authorList>
    </citation>
    <scope>NUCLEOTIDE SEQUENCE [LARGE SCALE GENOMIC DNA]</scope>
    <source>
        <strain evidence="4">JCM 16704</strain>
    </source>
</reference>
<dbReference type="RefSeq" id="WP_344672822.1">
    <property type="nucleotide sequence ID" value="NZ_BAAAZI010000003.1"/>
</dbReference>
<comment type="caution">
    <text evidence="3">The sequence shown here is derived from an EMBL/GenBank/DDBJ whole genome shotgun (WGS) entry which is preliminary data.</text>
</comment>
<dbReference type="Pfam" id="PF07687">
    <property type="entry name" value="M20_dimer"/>
    <property type="match status" value="1"/>
</dbReference>
<dbReference type="Gene3D" id="3.40.630.10">
    <property type="entry name" value="Zn peptidases"/>
    <property type="match status" value="1"/>
</dbReference>
<keyword evidence="1" id="KW-0378">Hydrolase</keyword>
<gene>
    <name evidence="3" type="ORF">GCM10022216_01970</name>
</gene>
<dbReference type="SUPFAM" id="SSF53187">
    <property type="entry name" value="Zn-dependent exopeptidases"/>
    <property type="match status" value="1"/>
</dbReference>
<dbReference type="PIRSF" id="PIRSF005962">
    <property type="entry name" value="Pept_M20D_amidohydro"/>
    <property type="match status" value="1"/>
</dbReference>
<dbReference type="InterPro" id="IPR011650">
    <property type="entry name" value="Peptidase_M20_dimer"/>
</dbReference>
<sequence length="401" mass="44342">MCISEDQKELDYLVPDAIKHRRYLHQNPELSFQEFNTSVYIQNCLSEMSIPFHLVGKTAVVGVLDGSQKTGNLNTVVLRADMDALPIMEKNEVSYKSLNDGVMHACGHDFHSSNLLAVGHYLKNRLFTFSGRILLLFQPAEERVPGGAIEIIQSNILNDLSGSILGVLGLHVSPRLPLGSIGICPGPFMASSDELYLTIKGRGGHAAEPHLAIDPIMIAVQLLSSLQQIISRQANPSTPSVLTFGKIQGLGAANVIPNEVLLEGTFRTMDEHWRKEALDRIERLIHEIPANFGASVDLDIRRGYPVLKNDPILAQKIKLFWQENFSGLQIVDQNIWMAAEDFAYYSHQYPALFVLLGTNNGDSSTAFGLHNAQFNLDERAFYSSIPTMANAALYLLTNQNG</sequence>
<protein>
    <submittedName>
        <fullName evidence="3">M20 family metallopeptidase</fullName>
    </submittedName>
</protein>
<dbReference type="InterPro" id="IPR036264">
    <property type="entry name" value="Bact_exopeptidase_dim_dom"/>
</dbReference>
<dbReference type="PANTHER" id="PTHR11014:SF63">
    <property type="entry name" value="METALLOPEPTIDASE, PUTATIVE (AFU_ORTHOLOGUE AFUA_6G09600)-RELATED"/>
    <property type="match status" value="1"/>
</dbReference>
<evidence type="ECO:0000313" key="4">
    <source>
        <dbReference type="Proteomes" id="UP001500101"/>
    </source>
</evidence>
<dbReference type="SUPFAM" id="SSF55031">
    <property type="entry name" value="Bacterial exopeptidase dimerisation domain"/>
    <property type="match status" value="1"/>
</dbReference>
<dbReference type="CDD" id="cd03886">
    <property type="entry name" value="M20_Acy1"/>
    <property type="match status" value="1"/>
</dbReference>
<evidence type="ECO:0000313" key="3">
    <source>
        <dbReference type="EMBL" id="GAA4131683.1"/>
    </source>
</evidence>